<organism evidence="2 3">
    <name type="scientific">Sphingomonas immobilis</name>
    <dbReference type="NCBI Taxonomy" id="3063997"/>
    <lineage>
        <taxon>Bacteria</taxon>
        <taxon>Pseudomonadati</taxon>
        <taxon>Pseudomonadota</taxon>
        <taxon>Alphaproteobacteria</taxon>
        <taxon>Sphingomonadales</taxon>
        <taxon>Sphingomonadaceae</taxon>
        <taxon>Sphingomonas</taxon>
    </lineage>
</organism>
<gene>
    <name evidence="2" type="ORF">Q5H94_16600</name>
</gene>
<evidence type="ECO:0000256" key="1">
    <source>
        <dbReference type="SAM" id="MobiDB-lite"/>
    </source>
</evidence>
<keyword evidence="3" id="KW-1185">Reference proteome</keyword>
<feature type="region of interest" description="Disordered" evidence="1">
    <location>
        <begin position="52"/>
        <end position="76"/>
    </location>
</feature>
<proteinExistence type="predicted"/>
<dbReference type="InterPro" id="IPR010985">
    <property type="entry name" value="Ribbon_hlx_hlx"/>
</dbReference>
<evidence type="ECO:0000313" key="3">
    <source>
        <dbReference type="Proteomes" id="UP001176468"/>
    </source>
</evidence>
<dbReference type="SUPFAM" id="SSF47598">
    <property type="entry name" value="Ribbon-helix-helix"/>
    <property type="match status" value="1"/>
</dbReference>
<evidence type="ECO:0000313" key="2">
    <source>
        <dbReference type="EMBL" id="MDO7843950.1"/>
    </source>
</evidence>
<dbReference type="Proteomes" id="UP001176468">
    <property type="component" value="Unassembled WGS sequence"/>
</dbReference>
<accession>A0ABT9A409</accession>
<protein>
    <submittedName>
        <fullName evidence="2">Toxin-antitoxin system HicB family antitoxin</fullName>
    </submittedName>
</protein>
<dbReference type="EMBL" id="JAUQSZ010000012">
    <property type="protein sequence ID" value="MDO7843950.1"/>
    <property type="molecule type" value="Genomic_DNA"/>
</dbReference>
<sequence>MAAPPQKKAFPLRIDPALYAAIERAAAGDLRSVNAEVECLLREALARRGVKLADPVRAKRGRPPQNQTAQEDDDGE</sequence>
<dbReference type="RefSeq" id="WP_304562402.1">
    <property type="nucleotide sequence ID" value="NZ_JAUQSZ010000012.1"/>
</dbReference>
<name>A0ABT9A409_9SPHN</name>
<dbReference type="InterPro" id="IPR013321">
    <property type="entry name" value="Arc_rbn_hlx_hlx"/>
</dbReference>
<reference evidence="2" key="1">
    <citation type="submission" date="2023-07" db="EMBL/GenBank/DDBJ databases">
        <authorList>
            <person name="Kim M.K."/>
        </authorList>
    </citation>
    <scope>NUCLEOTIDE SEQUENCE</scope>
    <source>
        <strain evidence="2">CA1-15</strain>
    </source>
</reference>
<dbReference type="Gene3D" id="1.10.1220.10">
    <property type="entry name" value="Met repressor-like"/>
    <property type="match status" value="1"/>
</dbReference>
<comment type="caution">
    <text evidence="2">The sequence shown here is derived from an EMBL/GenBank/DDBJ whole genome shotgun (WGS) entry which is preliminary data.</text>
</comment>